<dbReference type="Proteomes" id="UP000224006">
    <property type="component" value="Chromosome V"/>
</dbReference>
<feature type="compositionally biased region" description="Polar residues" evidence="1">
    <location>
        <begin position="46"/>
        <end position="67"/>
    </location>
</feature>
<feature type="region of interest" description="Disordered" evidence="1">
    <location>
        <begin position="557"/>
        <end position="582"/>
    </location>
</feature>
<evidence type="ECO:0000256" key="1">
    <source>
        <dbReference type="SAM" id="MobiDB-lite"/>
    </source>
</evidence>
<feature type="region of interest" description="Disordered" evidence="1">
    <location>
        <begin position="234"/>
        <end position="288"/>
    </location>
</feature>
<organism evidence="2 3">
    <name type="scientific">Besnoitia besnoiti</name>
    <name type="common">Apicomplexan protozoan</name>
    <dbReference type="NCBI Taxonomy" id="94643"/>
    <lineage>
        <taxon>Eukaryota</taxon>
        <taxon>Sar</taxon>
        <taxon>Alveolata</taxon>
        <taxon>Apicomplexa</taxon>
        <taxon>Conoidasida</taxon>
        <taxon>Coccidia</taxon>
        <taxon>Eucoccidiorida</taxon>
        <taxon>Eimeriorina</taxon>
        <taxon>Sarcocystidae</taxon>
        <taxon>Besnoitia</taxon>
    </lineage>
</organism>
<feature type="compositionally biased region" description="Polar residues" evidence="1">
    <location>
        <begin position="1"/>
        <end position="19"/>
    </location>
</feature>
<dbReference type="GeneID" id="40310920"/>
<comment type="caution">
    <text evidence="2">The sequence shown here is derived from an EMBL/GenBank/DDBJ whole genome shotgun (WGS) entry which is preliminary data.</text>
</comment>
<feature type="compositionally biased region" description="Basic and acidic residues" evidence="1">
    <location>
        <begin position="257"/>
        <end position="268"/>
    </location>
</feature>
<feature type="compositionally biased region" description="Gly residues" evidence="1">
    <location>
        <begin position="957"/>
        <end position="966"/>
    </location>
</feature>
<feature type="compositionally biased region" description="Basic and acidic residues" evidence="1">
    <location>
        <begin position="701"/>
        <end position="724"/>
    </location>
</feature>
<dbReference type="VEuPathDB" id="ToxoDB:BESB_059920"/>
<feature type="compositionally biased region" description="Basic and acidic residues" evidence="1">
    <location>
        <begin position="505"/>
        <end position="514"/>
    </location>
</feature>
<dbReference type="OrthoDB" id="331283at2759"/>
<evidence type="ECO:0000313" key="3">
    <source>
        <dbReference type="Proteomes" id="UP000224006"/>
    </source>
</evidence>
<feature type="compositionally biased region" description="Polar residues" evidence="1">
    <location>
        <begin position="368"/>
        <end position="378"/>
    </location>
</feature>
<dbReference type="RefSeq" id="XP_029219114.1">
    <property type="nucleotide sequence ID" value="XM_029364406.1"/>
</dbReference>
<feature type="compositionally biased region" description="Low complexity" evidence="1">
    <location>
        <begin position="486"/>
        <end position="504"/>
    </location>
</feature>
<feature type="region of interest" description="Disordered" evidence="1">
    <location>
        <begin position="320"/>
        <end position="414"/>
    </location>
</feature>
<sequence length="1040" mass="111896">MDFSPSLSPHHQGVASPTSTHHDGDSIPASQAFAHPQKTAFLPLLSNRSSSTCGEQGTDVASISSHPLSPGSFEDGAGVPTRSPRMMQRESAPVDASSFTSSGLRSQLEEESAHGVPCSSSAPSAPPRQGLPQPGLRGSRDSVAALLGFASSAGETYGSEGRRRSRANEDEGAGMPQPRRAAAGAGGSRYTGREREEAACCEDAAASASLYRQRQQGHQNLFRVGGEATRVVCTRSRPAGRGETQERRSGGTNGGIPREEHLGAEHTEPLPSGRVSAVDPSETLSEGLEPVRATSFAQETGHACDMQTCMPAGVRTELWHREEENRQERERAEKRHCDGEMRRTSRERQGGWRAPQQAEFSHEDPHSMSATGVAQSGPFSPRVTYHGALQGAPTPRQQTLHSPPVRSGASSASFRRAVPPLDYLRQLQKEHDGTNSVASSLPPSPSFPHFPFSGRSLDAGRPEPLGRFPTSSPSPSALSHQDPHRSPSAFSSRSRSSYTSSSFSPKRDERNSRVKKLDELKSSGSVLPVSAAVHAAVETAFSAASVQGMRRQALWGEEAADERGDTALHRRMNSSGGDELPFPLNQMMRRREYQNKSDDSLHGQPRALLLPQDISWQSGAANIMSSRSSLGRLRPRTSPSQLSSSSEFCGSSPSSSPSSFVSAGAGAYGPGRDLTARERSLAQFRGAGEILGSYEGAGGAESRHERRQLSDGLGARRGDDRDKPLAQPPLSVAEENERRREVQRQNPWYTDLFGRETPTASRPAAASEVRRGYEAPGDAGVQVGCWDRRTGTQRRAELQEAKTAHEQFIKAMHSDVFSSEEPSAAAQRTLERAEVARTCLLREKTEARARRLRLQEAIESGGARLFHSVTGEETNLPGANGEKLYREAAHLPCKVVELHLAGIRPDMTEDDIRRICGAVADTPRVSPTSRSAFWPSAPSTVRSPAQSPLGPAAAGGKHLGPGTGRSGDGASLNCVVKVSLVRDLLTNQCKGTGRLVLRCHESHDEDEIVRRLSAAKVFVQSRDVTVDTPQLSARGQAGRR</sequence>
<keyword evidence="3" id="KW-1185">Reference proteome</keyword>
<feature type="region of interest" description="Disordered" evidence="1">
    <location>
        <begin position="1"/>
        <end position="139"/>
    </location>
</feature>
<feature type="compositionally biased region" description="Basic and acidic residues" evidence="1">
    <location>
        <begin position="160"/>
        <end position="169"/>
    </location>
</feature>
<protein>
    <submittedName>
        <fullName evidence="2">Uncharacterized protein</fullName>
    </submittedName>
</protein>
<proteinExistence type="predicted"/>
<feature type="compositionally biased region" description="Low complexity" evidence="1">
    <location>
        <begin position="173"/>
        <end position="183"/>
    </location>
</feature>
<feature type="region of interest" description="Disordered" evidence="1">
    <location>
        <begin position="694"/>
        <end position="773"/>
    </location>
</feature>
<accession>A0A2A9MAU3</accession>
<feature type="region of interest" description="Disordered" evidence="1">
    <location>
        <begin position="154"/>
        <end position="190"/>
    </location>
</feature>
<feature type="compositionally biased region" description="Basic and acidic residues" evidence="1">
    <location>
        <begin position="320"/>
        <end position="350"/>
    </location>
</feature>
<feature type="compositionally biased region" description="Polar residues" evidence="1">
    <location>
        <begin position="926"/>
        <end position="946"/>
    </location>
</feature>
<dbReference type="AlphaFoldDB" id="A0A2A9MAU3"/>
<name>A0A2A9MAU3_BESBE</name>
<reference evidence="2 3" key="1">
    <citation type="submission" date="2017-09" db="EMBL/GenBank/DDBJ databases">
        <title>Genome sequencing of Besnoitia besnoiti strain Bb-Ger1.</title>
        <authorList>
            <person name="Schares G."/>
            <person name="Venepally P."/>
            <person name="Lorenzi H.A."/>
        </authorList>
    </citation>
    <scope>NUCLEOTIDE SEQUENCE [LARGE SCALE GENOMIC DNA]</scope>
    <source>
        <strain evidence="2 3">Bb-Ger1</strain>
    </source>
</reference>
<feature type="region of interest" description="Disordered" evidence="1">
    <location>
        <begin position="926"/>
        <end position="966"/>
    </location>
</feature>
<feature type="compositionally biased region" description="Low complexity" evidence="1">
    <location>
        <begin position="627"/>
        <end position="662"/>
    </location>
</feature>
<dbReference type="KEGG" id="bbes:BESB_059920"/>
<dbReference type="EMBL" id="NWUJ01000005">
    <property type="protein sequence ID" value="PFH35105.1"/>
    <property type="molecule type" value="Genomic_DNA"/>
</dbReference>
<feature type="compositionally biased region" description="Polar residues" evidence="1">
    <location>
        <begin position="469"/>
        <end position="479"/>
    </location>
</feature>
<evidence type="ECO:0000313" key="2">
    <source>
        <dbReference type="EMBL" id="PFH35105.1"/>
    </source>
</evidence>
<feature type="region of interest" description="Disordered" evidence="1">
    <location>
        <begin position="627"/>
        <end position="663"/>
    </location>
</feature>
<feature type="region of interest" description="Disordered" evidence="1">
    <location>
        <begin position="430"/>
        <end position="514"/>
    </location>
</feature>
<gene>
    <name evidence="2" type="ORF">BESB_059920</name>
</gene>